<dbReference type="InterPro" id="IPR045851">
    <property type="entry name" value="AMP-bd_C_sf"/>
</dbReference>
<dbReference type="Pfam" id="PF00501">
    <property type="entry name" value="AMP-binding"/>
    <property type="match status" value="1"/>
</dbReference>
<dbReference type="EMBL" id="QNRK01000001">
    <property type="protein sequence ID" value="RBP18165.1"/>
    <property type="molecule type" value="Genomic_DNA"/>
</dbReference>
<accession>A0A366FWP8</accession>
<dbReference type="InterPro" id="IPR000873">
    <property type="entry name" value="AMP-dep_synth/lig_dom"/>
</dbReference>
<keyword evidence="4" id="KW-1185">Reference proteome</keyword>
<feature type="domain" description="AMP-dependent synthetase/ligase" evidence="1">
    <location>
        <begin position="90"/>
        <end position="297"/>
    </location>
</feature>
<dbReference type="Proteomes" id="UP000253529">
    <property type="component" value="Unassembled WGS sequence"/>
</dbReference>
<dbReference type="PANTHER" id="PTHR43845">
    <property type="entry name" value="BLR5969 PROTEIN"/>
    <property type="match status" value="1"/>
</dbReference>
<dbReference type="Pfam" id="PF14535">
    <property type="entry name" value="AMP-binding_C_2"/>
    <property type="match status" value="1"/>
</dbReference>
<keyword evidence="3" id="KW-0436">Ligase</keyword>
<dbReference type="SUPFAM" id="SSF56801">
    <property type="entry name" value="Acetyl-CoA synthetase-like"/>
    <property type="match status" value="1"/>
</dbReference>
<evidence type="ECO:0000259" key="2">
    <source>
        <dbReference type="Pfam" id="PF14535"/>
    </source>
</evidence>
<evidence type="ECO:0000259" key="1">
    <source>
        <dbReference type="Pfam" id="PF00501"/>
    </source>
</evidence>
<dbReference type="InterPro" id="IPR042099">
    <property type="entry name" value="ANL_N_sf"/>
</dbReference>
<dbReference type="RefSeq" id="WP_113887238.1">
    <property type="nucleotide sequence ID" value="NZ_QNRK01000001.1"/>
</dbReference>
<proteinExistence type="predicted"/>
<organism evidence="3 4">
    <name type="scientific">Roseiarcus fermentans</name>
    <dbReference type="NCBI Taxonomy" id="1473586"/>
    <lineage>
        <taxon>Bacteria</taxon>
        <taxon>Pseudomonadati</taxon>
        <taxon>Pseudomonadota</taxon>
        <taxon>Alphaproteobacteria</taxon>
        <taxon>Hyphomicrobiales</taxon>
        <taxon>Roseiarcaceae</taxon>
        <taxon>Roseiarcus</taxon>
    </lineage>
</organism>
<reference evidence="3 4" key="1">
    <citation type="submission" date="2018-06" db="EMBL/GenBank/DDBJ databases">
        <title>Genomic Encyclopedia of Type Strains, Phase IV (KMG-IV): sequencing the most valuable type-strain genomes for metagenomic binning, comparative biology and taxonomic classification.</title>
        <authorList>
            <person name="Goeker M."/>
        </authorList>
    </citation>
    <scope>NUCLEOTIDE SEQUENCE [LARGE SCALE GENOMIC DNA]</scope>
    <source>
        <strain evidence="3 4">DSM 24875</strain>
    </source>
</reference>
<dbReference type="Gene3D" id="3.40.50.12780">
    <property type="entry name" value="N-terminal domain of ligase-like"/>
    <property type="match status" value="1"/>
</dbReference>
<dbReference type="InterPro" id="IPR028154">
    <property type="entry name" value="AMP-dep_Lig_C"/>
</dbReference>
<evidence type="ECO:0000313" key="4">
    <source>
        <dbReference type="Proteomes" id="UP000253529"/>
    </source>
</evidence>
<protein>
    <submittedName>
        <fullName evidence="3">Phenylacetate-CoA ligase</fullName>
    </submittedName>
</protein>
<sequence length="453" mass="50159">MADGVYWDREKETRSREAREAEVLANLQSQLRFVYDALPFYRSHYDAHGFHPDQVKSLDDFSKRVPIVTKPMLRDDQAAAPPFGRYLGCEAADIIRVHGSSGTSGKPTLYAFSRGDWDYIADVMAQGLYTCGVRPGDIVQLATVFSLFMGGWGSLLGVERLGATAFPLGAGETERQLDLMYRIGATVLITTPTYALHMLETARALGYDAAKSPLRLGIFIGEPGSSIPGTRQALEQGWGIKVRDMATTSEMTPWSTNAECEAAAGPHVMQDEVWTEIVAKDDSSRLLPDGESGAIVYTHLKRRSQPMIRFYAGDESHMVYEPCSCGRTYPRLPAGVYGRLDDMLLIRGANVYPSQVQRSLLEVPGTGVEFKIVLEKKGALDHATVLVERDPAATPADIDHFAADLRERVRHKLKNDTAVNFEVDILPPNTLERALSKAKRVDDRRPKYRPGGH</sequence>
<dbReference type="OrthoDB" id="580775at2"/>
<gene>
    <name evidence="3" type="ORF">DFR50_101109</name>
</gene>
<dbReference type="GO" id="GO:0016874">
    <property type="term" value="F:ligase activity"/>
    <property type="evidence" value="ECO:0007669"/>
    <property type="project" value="UniProtKB-KW"/>
</dbReference>
<evidence type="ECO:0000313" key="3">
    <source>
        <dbReference type="EMBL" id="RBP18165.1"/>
    </source>
</evidence>
<comment type="caution">
    <text evidence="3">The sequence shown here is derived from an EMBL/GenBank/DDBJ whole genome shotgun (WGS) entry which is preliminary data.</text>
</comment>
<feature type="domain" description="AMP-dependent ligase C-terminal" evidence="2">
    <location>
        <begin position="348"/>
        <end position="445"/>
    </location>
</feature>
<dbReference type="AlphaFoldDB" id="A0A366FWP8"/>
<name>A0A366FWP8_9HYPH</name>
<dbReference type="Gene3D" id="3.30.300.30">
    <property type="match status" value="1"/>
</dbReference>
<dbReference type="PANTHER" id="PTHR43845:SF1">
    <property type="entry name" value="BLR5969 PROTEIN"/>
    <property type="match status" value="1"/>
</dbReference>